<evidence type="ECO:0000256" key="1">
    <source>
        <dbReference type="ARBA" id="ARBA00008520"/>
    </source>
</evidence>
<proteinExistence type="inferred from homology"/>
<dbReference type="SUPFAM" id="SSF53850">
    <property type="entry name" value="Periplasmic binding protein-like II"/>
    <property type="match status" value="1"/>
</dbReference>
<keyword evidence="3" id="KW-0175">Coiled coil</keyword>
<name>F8F9X9_PAEMK</name>
<dbReference type="PANTHER" id="PTHR43649">
    <property type="entry name" value="ARABINOSE-BINDING PROTEIN-RELATED"/>
    <property type="match status" value="1"/>
</dbReference>
<feature type="coiled-coil region" evidence="3">
    <location>
        <begin position="55"/>
        <end position="89"/>
    </location>
</feature>
<dbReference type="InterPro" id="IPR006059">
    <property type="entry name" value="SBP"/>
</dbReference>
<dbReference type="HOGENOM" id="CLU_031285_12_0_9"/>
<dbReference type="EMBL" id="CP002869">
    <property type="protein sequence ID" value="AEI45177.1"/>
    <property type="molecule type" value="Genomic_DNA"/>
</dbReference>
<evidence type="ECO:0000256" key="4">
    <source>
        <dbReference type="SAM" id="SignalP"/>
    </source>
</evidence>
<protein>
    <submittedName>
        <fullName evidence="5">Extracellular solute-binding protein family 1</fullName>
    </submittedName>
</protein>
<dbReference type="Pfam" id="PF01547">
    <property type="entry name" value="SBP_bac_1"/>
    <property type="match status" value="1"/>
</dbReference>
<reference evidence="6" key="1">
    <citation type="submission" date="2011-06" db="EMBL/GenBank/DDBJ databases">
        <title>Complete genome sequence of Paenibacillus mucilaginosus KNP414.</title>
        <authorList>
            <person name="Wang J."/>
            <person name="Hu S."/>
            <person name="Hu X."/>
            <person name="Zhang B."/>
            <person name="Dong D."/>
            <person name="Zhang S."/>
            <person name="Zhao K."/>
            <person name="Wu D."/>
        </authorList>
    </citation>
    <scope>NUCLEOTIDE SEQUENCE [LARGE SCALE GENOMIC DNA]</scope>
    <source>
        <strain evidence="6">KNP414</strain>
    </source>
</reference>
<evidence type="ECO:0000313" key="5">
    <source>
        <dbReference type="EMBL" id="AEI45177.1"/>
    </source>
</evidence>
<dbReference type="KEGG" id="pms:KNP414_06658"/>
<dbReference type="AlphaFoldDB" id="F8F9X9"/>
<dbReference type="Gene3D" id="3.40.190.10">
    <property type="entry name" value="Periplasmic binding protein-like II"/>
    <property type="match status" value="2"/>
</dbReference>
<sequence length="442" mass="47808">MKKTVSTLVASAMLVSGLTACGSSDTGGAADKGGAAAGKDEAKPFTVSLRHVQVRDDAKLRLKLLEDVAKRMEENVPGLKVELEGVEDKVNRFEKLPAEMAAGTPPTIFDLFGGTDTQKFVKAGRLLDLTPILAELGLKDKFLNLDEFTVDGKIYGLPTAGFVEGVFYNKKIFKDLGVEVPKTWEEFVAVAEKSKAKNITPLAFASSDAWVINMLMNTLWVRTAGAESVNGFVAGTKKWTDGDVLDGFKKFETLVKSGYFQEGNLGLKYAEQQNKFRAGEAAMLFDGSWANSAVVDPEKSKIANDVGFFNFPATGGKGDGLINGSFSNGYGFSATLNDNEMKAVKEFIKIMYSEEMQKRQLKESGFLPALKISDLSGVNPIVGEILKVANAKQFPAFDSVIQAKVREALEVSMQEMIGGKATAEQVVEKVQKAQDAANKESK</sequence>
<accession>F8F9X9</accession>
<organism evidence="5 6">
    <name type="scientific">Paenibacillus mucilaginosus (strain KNP414)</name>
    <dbReference type="NCBI Taxonomy" id="1036673"/>
    <lineage>
        <taxon>Bacteria</taxon>
        <taxon>Bacillati</taxon>
        <taxon>Bacillota</taxon>
        <taxon>Bacilli</taxon>
        <taxon>Bacillales</taxon>
        <taxon>Paenibacillaceae</taxon>
        <taxon>Paenibacillus</taxon>
    </lineage>
</organism>
<comment type="similarity">
    <text evidence="1">Belongs to the bacterial solute-binding protein 1 family.</text>
</comment>
<keyword evidence="2" id="KW-0813">Transport</keyword>
<feature type="signal peptide" evidence="4">
    <location>
        <begin position="1"/>
        <end position="20"/>
    </location>
</feature>
<evidence type="ECO:0000256" key="2">
    <source>
        <dbReference type="ARBA" id="ARBA00022448"/>
    </source>
</evidence>
<dbReference type="InterPro" id="IPR050490">
    <property type="entry name" value="Bact_solute-bd_prot1"/>
</dbReference>
<gene>
    <name evidence="5" type="ordered locus">KNP414_06658</name>
</gene>
<evidence type="ECO:0000313" key="6">
    <source>
        <dbReference type="Proteomes" id="UP000006620"/>
    </source>
</evidence>
<evidence type="ECO:0000256" key="3">
    <source>
        <dbReference type="SAM" id="Coils"/>
    </source>
</evidence>
<dbReference type="PATRIC" id="fig|1036673.3.peg.6209"/>
<keyword evidence="4" id="KW-0732">Signal</keyword>
<dbReference type="Proteomes" id="UP000006620">
    <property type="component" value="Chromosome"/>
</dbReference>
<dbReference type="PROSITE" id="PS51257">
    <property type="entry name" value="PROKAR_LIPOPROTEIN"/>
    <property type="match status" value="1"/>
</dbReference>
<feature type="chain" id="PRO_5038805294" evidence="4">
    <location>
        <begin position="21"/>
        <end position="442"/>
    </location>
</feature>
<dbReference type="RefSeq" id="WP_013920321.1">
    <property type="nucleotide sequence ID" value="NC_015690.1"/>
</dbReference>
<dbReference type="PANTHER" id="PTHR43649:SF29">
    <property type="entry name" value="OSMOPROTECTIVE COMPOUNDS-BINDING PROTEIN GGTB"/>
    <property type="match status" value="1"/>
</dbReference>
<reference evidence="5 6" key="2">
    <citation type="journal article" date="2013" name="Genome Announc.">
        <title>Genome Sequence of Growth-Improving Paenibacillus mucilaginosus Strain KNP414.</title>
        <authorList>
            <person name="Lu J.J."/>
            <person name="Wang J.F."/>
            <person name="Hu X.F."/>
        </authorList>
    </citation>
    <scope>NUCLEOTIDE SEQUENCE [LARGE SCALE GENOMIC DNA]</scope>
    <source>
        <strain evidence="5 6">KNP414</strain>
    </source>
</reference>